<gene>
    <name evidence="6" type="ORF">KUV26_17780</name>
</gene>
<proteinExistence type="inferred from homology"/>
<comment type="caution">
    <text evidence="6">The sequence shown here is derived from an EMBL/GenBank/DDBJ whole genome shotgun (WGS) entry which is preliminary data.</text>
</comment>
<dbReference type="CDD" id="cd06330">
    <property type="entry name" value="PBP1_As_SBP-like"/>
    <property type="match status" value="1"/>
</dbReference>
<feature type="chain" id="PRO_5046779393" evidence="4">
    <location>
        <begin position="23"/>
        <end position="434"/>
    </location>
</feature>
<dbReference type="InterPro" id="IPR051010">
    <property type="entry name" value="BCAA_transport"/>
</dbReference>
<dbReference type="Proteomes" id="UP000766629">
    <property type="component" value="Unassembled WGS sequence"/>
</dbReference>
<keyword evidence="3" id="KW-0029">Amino-acid transport</keyword>
<reference evidence="6 7" key="1">
    <citation type="submission" date="2021-06" db="EMBL/GenBank/DDBJ databases">
        <title>50 bacteria genomes isolated from Dapeng, Shenzhen, China.</title>
        <authorList>
            <person name="Zheng W."/>
            <person name="Yu S."/>
            <person name="Huang Y."/>
        </authorList>
    </citation>
    <scope>NUCLEOTIDE SEQUENCE [LARGE SCALE GENOMIC DNA]</scope>
    <source>
        <strain evidence="6 7">DP1N14-2</strain>
    </source>
</reference>
<evidence type="ECO:0000256" key="3">
    <source>
        <dbReference type="ARBA" id="ARBA00022970"/>
    </source>
</evidence>
<evidence type="ECO:0000256" key="1">
    <source>
        <dbReference type="ARBA" id="ARBA00010062"/>
    </source>
</evidence>
<protein>
    <submittedName>
        <fullName evidence="6">ABC transporter substrate-binding protein</fullName>
    </submittedName>
</protein>
<evidence type="ECO:0000313" key="7">
    <source>
        <dbReference type="Proteomes" id="UP000766629"/>
    </source>
</evidence>
<name>A0ABS7NMC0_9RHOB</name>
<feature type="signal peptide" evidence="4">
    <location>
        <begin position="1"/>
        <end position="22"/>
    </location>
</feature>
<evidence type="ECO:0000256" key="2">
    <source>
        <dbReference type="ARBA" id="ARBA00022729"/>
    </source>
</evidence>
<dbReference type="PANTHER" id="PTHR30483:SF37">
    <property type="entry name" value="ABC TRANSPORTER SUBSTRATE-BINDING PROTEIN"/>
    <property type="match status" value="1"/>
</dbReference>
<evidence type="ECO:0000259" key="5">
    <source>
        <dbReference type="Pfam" id="PF13458"/>
    </source>
</evidence>
<feature type="domain" description="Leucine-binding protein" evidence="5">
    <location>
        <begin position="31"/>
        <end position="386"/>
    </location>
</feature>
<organism evidence="6 7">
    <name type="scientific">Leisingera daeponensis</name>
    <dbReference type="NCBI Taxonomy" id="405746"/>
    <lineage>
        <taxon>Bacteria</taxon>
        <taxon>Pseudomonadati</taxon>
        <taxon>Pseudomonadota</taxon>
        <taxon>Alphaproteobacteria</taxon>
        <taxon>Rhodobacterales</taxon>
        <taxon>Roseobacteraceae</taxon>
        <taxon>Leisingera</taxon>
    </lineage>
</organism>
<dbReference type="EMBL" id="JAHVJA010000009">
    <property type="protein sequence ID" value="MBY6141291.1"/>
    <property type="molecule type" value="Genomic_DNA"/>
</dbReference>
<dbReference type="Pfam" id="PF13458">
    <property type="entry name" value="Peripla_BP_6"/>
    <property type="match status" value="1"/>
</dbReference>
<dbReference type="SUPFAM" id="SSF53822">
    <property type="entry name" value="Periplasmic binding protein-like I"/>
    <property type="match status" value="1"/>
</dbReference>
<dbReference type="InterPro" id="IPR028081">
    <property type="entry name" value="Leu-bd"/>
</dbReference>
<dbReference type="InterPro" id="IPR028082">
    <property type="entry name" value="Peripla_BP_I"/>
</dbReference>
<accession>A0ABS7NMC0</accession>
<comment type="similarity">
    <text evidence="1">Belongs to the leucine-binding protein family.</text>
</comment>
<keyword evidence="3" id="KW-0813">Transport</keyword>
<keyword evidence="7" id="KW-1185">Reference proteome</keyword>
<dbReference type="PANTHER" id="PTHR30483">
    <property type="entry name" value="LEUCINE-SPECIFIC-BINDING PROTEIN"/>
    <property type="match status" value="1"/>
</dbReference>
<dbReference type="RefSeq" id="WP_222509366.1">
    <property type="nucleotide sequence ID" value="NZ_JAHVJA010000009.1"/>
</dbReference>
<evidence type="ECO:0000313" key="6">
    <source>
        <dbReference type="EMBL" id="MBY6141291.1"/>
    </source>
</evidence>
<sequence length="434" mass="46031">MKPNLLKLACVFGLAASTALNALPAAAKEEFKVGIVTFLSGPAAGPFGVPGHQGAELVIEAINAGELPAPYNTPGFAGARLAPIFVDEAGGNTKQVAEYRNLVQKQGVDAVIGYISSGSCLSVAPVAEELKTLTIIPVCGSPRLFEEGGKDYVFRTTGHAVGDGVAAALYVRDKFGDAPAYTGINQNYAWGQDSYKFFDLAMKTINPDTAASDNPQFPKLFAGQFGTEISTLSLDKAPLVHSSFWDGDMEAFVLQANVRGFFRQKTFISTLGASAVDRLGKGFPEGVVMGTRGEYGLLVRNLDTPLNRWFVDRYKEKYGEYPLGPSYQYAQSVLALKIAMDKAAEAAGGFPKQAQIIDALTGLEWDSFGGRVSMALGGGHQAVHPVGYGITGWNKKTGEPEATGVVFYPADCIMPPEGQTGIEWLEAGMPGASC</sequence>
<dbReference type="Gene3D" id="3.40.50.2300">
    <property type="match status" value="2"/>
</dbReference>
<evidence type="ECO:0000256" key="4">
    <source>
        <dbReference type="SAM" id="SignalP"/>
    </source>
</evidence>
<keyword evidence="2 4" id="KW-0732">Signal</keyword>